<evidence type="ECO:0000313" key="4">
    <source>
        <dbReference type="Proteomes" id="UP000650485"/>
    </source>
</evidence>
<feature type="transmembrane region" description="Helical" evidence="2">
    <location>
        <begin position="46"/>
        <end position="64"/>
    </location>
</feature>
<sequence length="338" mass="37221">MQQIQERPGKAPKIDPSLKGIRKIWNRYKVWQYDFKYDFYDKVRRNLVFVFLAFTVTGIGLIVYTNVTPRPSSVASTPLNGAQSFGPSGKTATLFSKTFNPDNNTLLLKFALANGSGEVDSAVDTRNIKVDVEGNGTGDATMHIIPTSKNTVAILFNNVNPNFQSVKVKVADKQTNALASSAPDTVSALSSSRAAASSAKKNDDGIATFIINSDKLKTDKTLVNMTQKKLALLQVKSDITDQKKLLAANNSAIKNANKDIKELQKDITFQSSQKQNATADEQQQYQQTIDNDLNKIQDLTQKIATTRDTIQTIDQKISNLESRQSAIKNGQVNLPKPY</sequence>
<keyword evidence="2" id="KW-0472">Membrane</keyword>
<gene>
    <name evidence="3" type="ORF">H7R52_11080</name>
</gene>
<organism evidence="3 4">
    <name type="scientific">Weissella confusa</name>
    <name type="common">Lactobacillus confusus</name>
    <dbReference type="NCBI Taxonomy" id="1583"/>
    <lineage>
        <taxon>Bacteria</taxon>
        <taxon>Bacillati</taxon>
        <taxon>Bacillota</taxon>
        <taxon>Bacilli</taxon>
        <taxon>Lactobacillales</taxon>
        <taxon>Lactobacillaceae</taxon>
        <taxon>Weissella</taxon>
    </lineage>
</organism>
<protein>
    <submittedName>
        <fullName evidence="3">Uncharacterized protein</fullName>
    </submittedName>
</protein>
<dbReference type="Proteomes" id="UP000650485">
    <property type="component" value="Unassembled WGS sequence"/>
</dbReference>
<feature type="coiled-coil region" evidence="1">
    <location>
        <begin position="246"/>
        <end position="323"/>
    </location>
</feature>
<dbReference type="EMBL" id="JACSZT010000008">
    <property type="protein sequence ID" value="MBC6499204.1"/>
    <property type="molecule type" value="Genomic_DNA"/>
</dbReference>
<keyword evidence="2" id="KW-0812">Transmembrane</keyword>
<dbReference type="AlphaFoldDB" id="A0A923SNQ2"/>
<reference evidence="3" key="1">
    <citation type="submission" date="2020-08" db="EMBL/GenBank/DDBJ databases">
        <title>Complete genome sequence of Weissella confusa strain FS54 provides insights into metabolic potential.</title>
        <authorList>
            <person name="Fhoula I."/>
            <person name="Najjari A."/>
            <person name="Lekired A."/>
            <person name="Bessrour-Aouam N."/>
            <person name="Jaballah S."/>
            <person name="Klibi N."/>
            <person name="Ouzari H.-I."/>
        </authorList>
    </citation>
    <scope>NUCLEOTIDE SEQUENCE</scope>
    <source>
        <strain evidence="3">FS54</strain>
    </source>
</reference>
<keyword evidence="1" id="KW-0175">Coiled coil</keyword>
<accession>A0A923SNQ2</accession>
<evidence type="ECO:0000256" key="2">
    <source>
        <dbReference type="SAM" id="Phobius"/>
    </source>
</evidence>
<comment type="caution">
    <text evidence="3">The sequence shown here is derived from an EMBL/GenBank/DDBJ whole genome shotgun (WGS) entry which is preliminary data.</text>
</comment>
<keyword evidence="2" id="KW-1133">Transmembrane helix</keyword>
<dbReference type="RefSeq" id="WP_252972212.1">
    <property type="nucleotide sequence ID" value="NZ_ALXJ01000072.1"/>
</dbReference>
<evidence type="ECO:0000313" key="3">
    <source>
        <dbReference type="EMBL" id="MBC6499204.1"/>
    </source>
</evidence>
<evidence type="ECO:0000256" key="1">
    <source>
        <dbReference type="SAM" id="Coils"/>
    </source>
</evidence>
<name>A0A923SNQ2_WEICO</name>
<proteinExistence type="predicted"/>